<sequence length="218" mass="24828">MALLVVHRYFNDNIIVYVSLGLFALLLPEVLGISLYVYMYPYFVIGYLFNKYGLTNKIASFGNKIKIILSLLLLVAFVGLYMSYTNEDYIYISGTGIVKHLKQLEPEINLHQLSIDIFRYAIGLVGATCALIIIRVTYNHIGKNTSMLLGKIGQKSIGIYIISTMFFNNFILPHVPHREEFGYGMVILETVVILSITYLITYMLEKNKLTRSLMLGSR</sequence>
<proteinExistence type="predicted"/>
<keyword evidence="3" id="KW-1185">Reference proteome</keyword>
<accession>A0A133Q6D0</accession>
<dbReference type="EMBL" id="LRQG01000114">
    <property type="protein sequence ID" value="KXA38437.1"/>
    <property type="molecule type" value="Genomic_DNA"/>
</dbReference>
<dbReference type="AlphaFoldDB" id="A0A133Q6D0"/>
<comment type="caution">
    <text evidence="2">The sequence shown here is derived from an EMBL/GenBank/DDBJ whole genome shotgun (WGS) entry which is preliminary data.</text>
</comment>
<evidence type="ECO:0000313" key="2">
    <source>
        <dbReference type="EMBL" id="KXA38437.1"/>
    </source>
</evidence>
<gene>
    <name evidence="2" type="ORF">HMPREF3226_01616</name>
</gene>
<dbReference type="PATRIC" id="fig|28128.5.peg.1656"/>
<dbReference type="Proteomes" id="UP000070533">
    <property type="component" value="Unassembled WGS sequence"/>
</dbReference>
<feature type="transmembrane region" description="Helical" evidence="1">
    <location>
        <begin position="65"/>
        <end position="84"/>
    </location>
</feature>
<evidence type="ECO:0000256" key="1">
    <source>
        <dbReference type="SAM" id="Phobius"/>
    </source>
</evidence>
<keyword evidence="1" id="KW-0812">Transmembrane</keyword>
<evidence type="ECO:0000313" key="3">
    <source>
        <dbReference type="Proteomes" id="UP000070533"/>
    </source>
</evidence>
<keyword evidence="1" id="KW-1133">Transmembrane helix</keyword>
<feature type="transmembrane region" description="Helical" evidence="1">
    <location>
        <begin position="117"/>
        <end position="136"/>
    </location>
</feature>
<dbReference type="OrthoDB" id="9816048at2"/>
<protein>
    <submittedName>
        <fullName evidence="2">Uncharacterized protein</fullName>
    </submittedName>
</protein>
<name>A0A133Q6D0_9BACT</name>
<keyword evidence="1" id="KW-0472">Membrane</keyword>
<feature type="transmembrane region" description="Helical" evidence="1">
    <location>
        <begin position="157"/>
        <end position="175"/>
    </location>
</feature>
<reference evidence="3" key="1">
    <citation type="submission" date="2016-01" db="EMBL/GenBank/DDBJ databases">
        <authorList>
            <person name="Mitreva M."/>
            <person name="Pepin K.H."/>
            <person name="Mihindukulasuriya K.A."/>
            <person name="Fulton R."/>
            <person name="Fronick C."/>
            <person name="O'Laughlin M."/>
            <person name="Miner T."/>
            <person name="Herter B."/>
            <person name="Rosa B.A."/>
            <person name="Cordes M."/>
            <person name="Tomlinson C."/>
            <person name="Wollam A."/>
            <person name="Palsikar V.B."/>
            <person name="Mardis E.R."/>
            <person name="Wilson R.K."/>
        </authorList>
    </citation>
    <scope>NUCLEOTIDE SEQUENCE [LARGE SCALE GENOMIC DNA]</scope>
    <source>
        <strain evidence="3">MJR7716</strain>
    </source>
</reference>
<organism evidence="2 3">
    <name type="scientific">Prevotella corporis</name>
    <dbReference type="NCBI Taxonomy" id="28128"/>
    <lineage>
        <taxon>Bacteria</taxon>
        <taxon>Pseudomonadati</taxon>
        <taxon>Bacteroidota</taxon>
        <taxon>Bacteroidia</taxon>
        <taxon>Bacteroidales</taxon>
        <taxon>Prevotellaceae</taxon>
        <taxon>Prevotella</taxon>
    </lineage>
</organism>
<feature type="transmembrane region" description="Helical" evidence="1">
    <location>
        <begin position="14"/>
        <end position="44"/>
    </location>
</feature>
<feature type="transmembrane region" description="Helical" evidence="1">
    <location>
        <begin position="181"/>
        <end position="204"/>
    </location>
</feature>